<name>B3ELM1_CHLPB</name>
<dbReference type="InterPro" id="IPR003362">
    <property type="entry name" value="Bact_transf"/>
</dbReference>
<dbReference type="PANTHER" id="PTHR30576">
    <property type="entry name" value="COLANIC BIOSYNTHESIS UDP-GLUCOSE LIPID CARRIER TRANSFERASE"/>
    <property type="match status" value="1"/>
</dbReference>
<dbReference type="Pfam" id="PF02397">
    <property type="entry name" value="Bac_transf"/>
    <property type="match status" value="1"/>
</dbReference>
<gene>
    <name evidence="3" type="ordered locus">Cphamn1_0384</name>
</gene>
<dbReference type="eggNOG" id="COG2148">
    <property type="taxonomic scope" value="Bacteria"/>
</dbReference>
<evidence type="ECO:0000256" key="1">
    <source>
        <dbReference type="ARBA" id="ARBA00006464"/>
    </source>
</evidence>
<organism evidence="3">
    <name type="scientific">Chlorobium phaeobacteroides (strain BS1)</name>
    <dbReference type="NCBI Taxonomy" id="331678"/>
    <lineage>
        <taxon>Bacteria</taxon>
        <taxon>Pseudomonadati</taxon>
        <taxon>Chlorobiota</taxon>
        <taxon>Chlorobiia</taxon>
        <taxon>Chlorobiales</taxon>
        <taxon>Chlorobiaceae</taxon>
        <taxon>Chlorobium/Pelodictyon group</taxon>
        <taxon>Chlorobium</taxon>
    </lineage>
</organism>
<protein>
    <submittedName>
        <fullName evidence="3">Sugar transferase</fullName>
    </submittedName>
</protein>
<feature type="domain" description="Bacterial sugar transferase" evidence="2">
    <location>
        <begin position="3"/>
        <end position="177"/>
    </location>
</feature>
<dbReference type="OrthoDB" id="9774190at2"/>
<proteinExistence type="inferred from homology"/>
<dbReference type="HOGENOM" id="CLU_024920_1_4_10"/>
<dbReference type="AlphaFoldDB" id="B3ELM1"/>
<comment type="similarity">
    <text evidence="1">Belongs to the bacterial sugar transferase family.</text>
</comment>
<dbReference type="KEGG" id="cpb:Cphamn1_0384"/>
<accession>B3ELM1</accession>
<keyword evidence="3" id="KW-0808">Transferase</keyword>
<dbReference type="EMBL" id="CP001101">
    <property type="protein sequence ID" value="ACE03350.1"/>
    <property type="molecule type" value="Genomic_DNA"/>
</dbReference>
<evidence type="ECO:0000313" key="3">
    <source>
        <dbReference type="EMBL" id="ACE03350.1"/>
    </source>
</evidence>
<evidence type="ECO:0000259" key="2">
    <source>
        <dbReference type="Pfam" id="PF02397"/>
    </source>
</evidence>
<dbReference type="PANTHER" id="PTHR30576:SF8">
    <property type="entry name" value="UNDECAPRENYL-PHOSPHATE GALACTOSE PHOSPHOTRANSFERASE"/>
    <property type="match status" value="1"/>
</dbReference>
<reference evidence="3" key="1">
    <citation type="submission" date="2008-06" db="EMBL/GenBank/DDBJ databases">
        <title>Complete sequence of Chlorobium phaeobacteroides BS1.</title>
        <authorList>
            <consortium name="US DOE Joint Genome Institute"/>
            <person name="Lucas S."/>
            <person name="Copeland A."/>
            <person name="Lapidus A."/>
            <person name="Glavina del Rio T."/>
            <person name="Dalin E."/>
            <person name="Tice H."/>
            <person name="Bruce D."/>
            <person name="Goodwin L."/>
            <person name="Pitluck S."/>
            <person name="Schmutz J."/>
            <person name="Larimer F."/>
            <person name="Land M."/>
            <person name="Hauser L."/>
            <person name="Kyrpides N."/>
            <person name="Ovchinnikova G."/>
            <person name="Li T."/>
            <person name="Liu Z."/>
            <person name="Zhao F."/>
            <person name="Overmann J."/>
            <person name="Bryant D.A."/>
            <person name="Richardson P."/>
        </authorList>
    </citation>
    <scope>NUCLEOTIDE SEQUENCE [LARGE SCALE GENOMIC DNA]</scope>
    <source>
        <strain evidence="3">BS1</strain>
    </source>
</reference>
<dbReference type="STRING" id="331678.Cphamn1_0384"/>
<dbReference type="GO" id="GO:0016780">
    <property type="term" value="F:phosphotransferase activity, for other substituted phosphate groups"/>
    <property type="evidence" value="ECO:0007669"/>
    <property type="project" value="TreeGrafter"/>
</dbReference>
<sequence>MIKRVFDCLISLFALLILFPVMLFVALVVRITLGSPVLFVQERPGLLGKPFRLYKFRTMTDERGADGRLLSNRERLTGTGRFLRSTSLDELPGLWNVFVGDMSLVGPRPLLTEYLDHYSEFEARRHDVKPGITGWAQVNGRNAISWEEKFRYDVWYVDNRSFFLDLKILWMTVKKVFFREGISHEGTVTMPRFKGSDTSKKS</sequence>